<feature type="domain" description="TonB-dependent receptor plug" evidence="11">
    <location>
        <begin position="50"/>
        <end position="157"/>
    </location>
</feature>
<keyword evidence="12" id="KW-0675">Receptor</keyword>
<dbReference type="Pfam" id="PF00593">
    <property type="entry name" value="TonB_dep_Rec_b-barrel"/>
    <property type="match status" value="1"/>
</dbReference>
<keyword evidence="3" id="KW-0410">Iron transport</keyword>
<evidence type="ECO:0000256" key="5">
    <source>
        <dbReference type="ARBA" id="ARBA00023004"/>
    </source>
</evidence>
<name>A0A3B0SH62_9ZZZZ</name>
<dbReference type="PANTHER" id="PTHR32552:SF81">
    <property type="entry name" value="TONB-DEPENDENT OUTER MEMBRANE RECEPTOR"/>
    <property type="match status" value="1"/>
</dbReference>
<dbReference type="PANTHER" id="PTHR32552">
    <property type="entry name" value="FERRICHROME IRON RECEPTOR-RELATED"/>
    <property type="match status" value="1"/>
</dbReference>
<sequence>MFQECSRTKWVLLANIGVFAVSTAIASTAQAQERESNIIVVTAQKKEENLSNVPVAITAFSKEALNELQIVEPLGLSGQTPGLATALNSVGAPSYSIRGIGLEDFIGNNTSGTAIYVDEIFPVSAAMQSFRLFDLERVEVLKGPQGTLYGRNSTGGAINFITAKPTETLEGYVSLKYNTLDGADLTGAISGPLSEQARGRVAVSYQRGFGGWQTGVNGSEDAGEADRLSGRAHLAFDPAEGLEVLLTVFGERDKGVNATWQADDRVGFDGFLGIQLSSTQRADEADIGTFFAGVDGVRAPVNDTVQWGGNLRFTAQTPIGEITSITGWQTLDRDAYDNNDGSPATLADFRFRTEVVQFSQELRLNADLGDIGSLILGAVYGRDAIEVTDDILATDTLNLFAPPGFRPSDFGIEVTATADTRQVTKSFGIYAHSEWELTDALTFTLAGRYTDESRSFVGDVTDNTGFIIGGLGGVIVQSDDNEKEADFSWRLGLDYKVNDDLLIYGSVATGFKSGVFYSGAVPDPLGWGYVPPEELTAYEIGFKARVLGSTQINAAVFHYQYDDKQSAIFIPTAFGPVSTLATIPESKVTGGELEIAAQIGDNFDLNFGFAYLDAEITTPPNDVRGVPIALPLLRGDTLTQSPELSFNIRAQYHQQLSSNLNGTAQITYSYTDDMVQFLADPLSRSDQIHDLGLRFSIEDEDAGWSLAVFAQNVLDKEDKTFAYGNLFGNQTFALQRPRMVGVEFRISH</sequence>
<evidence type="ECO:0000256" key="4">
    <source>
        <dbReference type="ARBA" id="ARBA00022692"/>
    </source>
</evidence>
<proteinExistence type="predicted"/>
<keyword evidence="8" id="KW-0472">Membrane</keyword>
<dbReference type="AlphaFoldDB" id="A0A3B0SH62"/>
<keyword evidence="4" id="KW-0812">Transmembrane</keyword>
<keyword evidence="7" id="KW-0798">TonB box</keyword>
<protein>
    <submittedName>
        <fullName evidence="12">TonB-dependent receptor</fullName>
    </submittedName>
</protein>
<keyword evidence="2" id="KW-0813">Transport</keyword>
<feature type="domain" description="TonB-dependent receptor-like beta-barrel" evidence="10">
    <location>
        <begin position="260"/>
        <end position="713"/>
    </location>
</feature>
<dbReference type="PROSITE" id="PS52016">
    <property type="entry name" value="TONB_DEPENDENT_REC_3"/>
    <property type="match status" value="1"/>
</dbReference>
<organism evidence="12">
    <name type="scientific">hydrothermal vent metagenome</name>
    <dbReference type="NCBI Taxonomy" id="652676"/>
    <lineage>
        <taxon>unclassified sequences</taxon>
        <taxon>metagenomes</taxon>
        <taxon>ecological metagenomes</taxon>
    </lineage>
</organism>
<dbReference type="GO" id="GO:0009279">
    <property type="term" value="C:cell outer membrane"/>
    <property type="evidence" value="ECO:0007669"/>
    <property type="project" value="UniProtKB-SubCell"/>
</dbReference>
<keyword evidence="5" id="KW-0408">Iron</keyword>
<evidence type="ECO:0000259" key="11">
    <source>
        <dbReference type="Pfam" id="PF07715"/>
    </source>
</evidence>
<evidence type="ECO:0000313" key="12">
    <source>
        <dbReference type="EMBL" id="VAW05235.1"/>
    </source>
</evidence>
<dbReference type="EMBL" id="UOEF01000432">
    <property type="protein sequence ID" value="VAW05235.1"/>
    <property type="molecule type" value="Genomic_DNA"/>
</dbReference>
<dbReference type="InterPro" id="IPR012910">
    <property type="entry name" value="Plug_dom"/>
</dbReference>
<gene>
    <name evidence="12" type="ORF">MNBD_ALPHA04-1048</name>
</gene>
<keyword evidence="6" id="KW-0406">Ion transport</keyword>
<reference evidence="12" key="1">
    <citation type="submission" date="2018-06" db="EMBL/GenBank/DDBJ databases">
        <authorList>
            <person name="Zhirakovskaya E."/>
        </authorList>
    </citation>
    <scope>NUCLEOTIDE SEQUENCE</scope>
</reference>
<dbReference type="InterPro" id="IPR000531">
    <property type="entry name" value="Beta-barrel_TonB"/>
</dbReference>
<evidence type="ECO:0000259" key="10">
    <source>
        <dbReference type="Pfam" id="PF00593"/>
    </source>
</evidence>
<dbReference type="InterPro" id="IPR039426">
    <property type="entry name" value="TonB-dep_rcpt-like"/>
</dbReference>
<dbReference type="InterPro" id="IPR036942">
    <property type="entry name" value="Beta-barrel_TonB_sf"/>
</dbReference>
<evidence type="ECO:0000256" key="9">
    <source>
        <dbReference type="ARBA" id="ARBA00023237"/>
    </source>
</evidence>
<dbReference type="GO" id="GO:0006826">
    <property type="term" value="P:iron ion transport"/>
    <property type="evidence" value="ECO:0007669"/>
    <property type="project" value="UniProtKB-KW"/>
</dbReference>
<dbReference type="Gene3D" id="2.40.170.20">
    <property type="entry name" value="TonB-dependent receptor, beta-barrel domain"/>
    <property type="match status" value="1"/>
</dbReference>
<comment type="subcellular location">
    <subcellularLocation>
        <location evidence="1">Cell outer membrane</location>
        <topology evidence="1">Multi-pass membrane protein</topology>
    </subcellularLocation>
</comment>
<evidence type="ECO:0000256" key="8">
    <source>
        <dbReference type="ARBA" id="ARBA00023136"/>
    </source>
</evidence>
<dbReference type="Pfam" id="PF07715">
    <property type="entry name" value="Plug"/>
    <property type="match status" value="1"/>
</dbReference>
<accession>A0A3B0SH62</accession>
<keyword evidence="9" id="KW-0998">Cell outer membrane</keyword>
<evidence type="ECO:0000256" key="2">
    <source>
        <dbReference type="ARBA" id="ARBA00022448"/>
    </source>
</evidence>
<dbReference type="SUPFAM" id="SSF56935">
    <property type="entry name" value="Porins"/>
    <property type="match status" value="1"/>
</dbReference>
<evidence type="ECO:0000256" key="6">
    <source>
        <dbReference type="ARBA" id="ARBA00023065"/>
    </source>
</evidence>
<evidence type="ECO:0000256" key="1">
    <source>
        <dbReference type="ARBA" id="ARBA00004571"/>
    </source>
</evidence>
<evidence type="ECO:0000256" key="3">
    <source>
        <dbReference type="ARBA" id="ARBA00022496"/>
    </source>
</evidence>
<evidence type="ECO:0000256" key="7">
    <source>
        <dbReference type="ARBA" id="ARBA00023077"/>
    </source>
</evidence>